<gene>
    <name evidence="2" type="ORF">LTR84_006475</name>
</gene>
<feature type="compositionally biased region" description="Basic and acidic residues" evidence="1">
    <location>
        <begin position="250"/>
        <end position="283"/>
    </location>
</feature>
<organism evidence="2 3">
    <name type="scientific">Exophiala bonariae</name>
    <dbReference type="NCBI Taxonomy" id="1690606"/>
    <lineage>
        <taxon>Eukaryota</taxon>
        <taxon>Fungi</taxon>
        <taxon>Dikarya</taxon>
        <taxon>Ascomycota</taxon>
        <taxon>Pezizomycotina</taxon>
        <taxon>Eurotiomycetes</taxon>
        <taxon>Chaetothyriomycetidae</taxon>
        <taxon>Chaetothyriales</taxon>
        <taxon>Herpotrichiellaceae</taxon>
        <taxon>Exophiala</taxon>
    </lineage>
</organism>
<proteinExistence type="predicted"/>
<evidence type="ECO:0000313" key="3">
    <source>
        <dbReference type="Proteomes" id="UP001358417"/>
    </source>
</evidence>
<name>A0AAV9N4U0_9EURO</name>
<accession>A0AAV9N4U0</accession>
<evidence type="ECO:0000256" key="1">
    <source>
        <dbReference type="SAM" id="MobiDB-lite"/>
    </source>
</evidence>
<keyword evidence="3" id="KW-1185">Reference proteome</keyword>
<comment type="caution">
    <text evidence="2">The sequence shown here is derived from an EMBL/GenBank/DDBJ whole genome shotgun (WGS) entry which is preliminary data.</text>
</comment>
<evidence type="ECO:0000313" key="2">
    <source>
        <dbReference type="EMBL" id="KAK5047810.1"/>
    </source>
</evidence>
<feature type="region of interest" description="Disordered" evidence="1">
    <location>
        <begin position="250"/>
        <end position="289"/>
    </location>
</feature>
<sequence length="289" mass="32960">MHSPLPNRKRDFRTFGSPKSSSLPPRREDLEMTFVEHFSSPVIEVVIGKNKTKFNVHKSLAMEKSALFRDYFPKRANANSPTFPLGIVEDGRHFEPFIFWMYNAHGNVLDTGAKPPYHFGELWTLAEEIESNEYRNFLADTIQRLPADPEWYVKSYDELVSTGRGGSVMGKFLIECLAYSAATQGWEHLIGNDVASAEAAKWFGSRKQLLHHLLLSVNETKNSEDPRQRYDCALHLHDSEAEREECLRYGKVELDDSTKPAKSEDPKNEEDRGEKRARFDPGDGTHAIA</sequence>
<protein>
    <recommendedName>
        <fullName evidence="4">BTB domain-containing protein</fullName>
    </recommendedName>
</protein>
<evidence type="ECO:0008006" key="4">
    <source>
        <dbReference type="Google" id="ProtNLM"/>
    </source>
</evidence>
<reference evidence="2 3" key="1">
    <citation type="submission" date="2023-08" db="EMBL/GenBank/DDBJ databases">
        <title>Black Yeasts Isolated from many extreme environments.</title>
        <authorList>
            <person name="Coleine C."/>
            <person name="Stajich J.E."/>
            <person name="Selbmann L."/>
        </authorList>
    </citation>
    <scope>NUCLEOTIDE SEQUENCE [LARGE SCALE GENOMIC DNA]</scope>
    <source>
        <strain evidence="2 3">CCFEE 5792</strain>
    </source>
</reference>
<dbReference type="Proteomes" id="UP001358417">
    <property type="component" value="Unassembled WGS sequence"/>
</dbReference>
<dbReference type="EMBL" id="JAVRRD010000024">
    <property type="protein sequence ID" value="KAK5047810.1"/>
    <property type="molecule type" value="Genomic_DNA"/>
</dbReference>
<dbReference type="GeneID" id="89974647"/>
<dbReference type="RefSeq" id="XP_064703337.1">
    <property type="nucleotide sequence ID" value="XM_064850036.1"/>
</dbReference>
<dbReference type="AlphaFoldDB" id="A0AAV9N4U0"/>
<feature type="region of interest" description="Disordered" evidence="1">
    <location>
        <begin position="1"/>
        <end position="26"/>
    </location>
</feature>